<evidence type="ECO:0000313" key="1">
    <source>
        <dbReference type="EMBL" id="KRY68791.1"/>
    </source>
</evidence>
<dbReference type="EMBL" id="JYDS01000402">
    <property type="protein sequence ID" value="KRZ08114.1"/>
    <property type="molecule type" value="Genomic_DNA"/>
</dbReference>
<dbReference type="AlphaFoldDB" id="A0A0V1IT55"/>
<evidence type="ECO:0000313" key="2">
    <source>
        <dbReference type="EMBL" id="KRZ08114.1"/>
    </source>
</evidence>
<accession>A0A0V1IT55</accession>
<dbReference type="EMBL" id="JYDR01000103">
    <property type="protein sequence ID" value="KRY68791.1"/>
    <property type="molecule type" value="Genomic_DNA"/>
</dbReference>
<comment type="caution">
    <text evidence="3">The sequence shown here is derived from an EMBL/GenBank/DDBJ whole genome shotgun (WGS) entry which is preliminary data.</text>
</comment>
<keyword evidence="5" id="KW-1185">Reference proteome</keyword>
<protein>
    <submittedName>
        <fullName evidence="3">Uncharacterized protein</fullName>
    </submittedName>
</protein>
<reference evidence="4 5" key="1">
    <citation type="submission" date="2015-01" db="EMBL/GenBank/DDBJ databases">
        <title>Evolution of Trichinella species and genotypes.</title>
        <authorList>
            <person name="Korhonen P.K."/>
            <person name="Edoardo P."/>
            <person name="Giuseppe L.R."/>
            <person name="Gasser R.B."/>
        </authorList>
    </citation>
    <scope>NUCLEOTIDE SEQUENCE [LARGE SCALE GENOMIC DNA]</scope>
    <source>
        <strain evidence="1">ISS13</strain>
        <strain evidence="3">ISS176</strain>
        <strain evidence="2">ISS588</strain>
    </source>
</reference>
<gene>
    <name evidence="1" type="ORF">T4A_4100</name>
    <name evidence="2" type="ORF">T4B_5685</name>
    <name evidence="3" type="ORF">T4C_13926</name>
</gene>
<dbReference type="Proteomes" id="UP000054632">
    <property type="component" value="Unassembled WGS sequence"/>
</dbReference>
<dbReference type="Proteomes" id="UP000054826">
    <property type="component" value="Unassembled WGS sequence"/>
</dbReference>
<evidence type="ECO:0000313" key="5">
    <source>
        <dbReference type="Proteomes" id="UP000054805"/>
    </source>
</evidence>
<evidence type="ECO:0000313" key="4">
    <source>
        <dbReference type="Proteomes" id="UP000054632"/>
    </source>
</evidence>
<organism evidence="3 6">
    <name type="scientific">Trichinella pseudospiralis</name>
    <name type="common">Parasitic roundworm</name>
    <dbReference type="NCBI Taxonomy" id="6337"/>
    <lineage>
        <taxon>Eukaryota</taxon>
        <taxon>Metazoa</taxon>
        <taxon>Ecdysozoa</taxon>
        <taxon>Nematoda</taxon>
        <taxon>Enoplea</taxon>
        <taxon>Dorylaimia</taxon>
        <taxon>Trichinellida</taxon>
        <taxon>Trichinellidae</taxon>
        <taxon>Trichinella</taxon>
    </lineage>
</organism>
<dbReference type="EMBL" id="JYDV01000193">
    <property type="protein sequence ID" value="KRZ25725.1"/>
    <property type="molecule type" value="Genomic_DNA"/>
</dbReference>
<sequence length="143" mass="16559">MQKYMGCKFEKNLSKNITRVPVASDNSNGYLWSSEALGFYVLFIEYSTADMFIDGFLEQAKCSPLFYTFLFQNVVSWHFWSTQTISGLKSLAKKFNKIDVLYRQSLQHAIPYILSKEHLSQKFDWTLVMMGLIQLPMITVSLA</sequence>
<name>A0A0V1IT55_TRIPS</name>
<evidence type="ECO:0000313" key="6">
    <source>
        <dbReference type="Proteomes" id="UP000054826"/>
    </source>
</evidence>
<proteinExistence type="predicted"/>
<dbReference type="Proteomes" id="UP000054805">
    <property type="component" value="Unassembled WGS sequence"/>
</dbReference>
<evidence type="ECO:0000313" key="3">
    <source>
        <dbReference type="EMBL" id="KRZ25725.1"/>
    </source>
</evidence>